<evidence type="ECO:0000256" key="2">
    <source>
        <dbReference type="SAM" id="Phobius"/>
    </source>
</evidence>
<dbReference type="EMBL" id="NHTK01001356">
    <property type="protein sequence ID" value="PPQ99484.1"/>
    <property type="molecule type" value="Genomic_DNA"/>
</dbReference>
<feature type="region of interest" description="Disordered" evidence="1">
    <location>
        <begin position="804"/>
        <end position="902"/>
    </location>
</feature>
<feature type="compositionally biased region" description="Polar residues" evidence="1">
    <location>
        <begin position="875"/>
        <end position="901"/>
    </location>
</feature>
<protein>
    <submittedName>
        <fullName evidence="3">Uncharacterized protein</fullName>
    </submittedName>
</protein>
<dbReference type="OrthoDB" id="3055280at2759"/>
<evidence type="ECO:0000313" key="4">
    <source>
        <dbReference type="Proteomes" id="UP000284842"/>
    </source>
</evidence>
<organism evidence="3 4">
    <name type="scientific">Panaeolus cyanescens</name>
    <dbReference type="NCBI Taxonomy" id="181874"/>
    <lineage>
        <taxon>Eukaryota</taxon>
        <taxon>Fungi</taxon>
        <taxon>Dikarya</taxon>
        <taxon>Basidiomycota</taxon>
        <taxon>Agaricomycotina</taxon>
        <taxon>Agaricomycetes</taxon>
        <taxon>Agaricomycetidae</taxon>
        <taxon>Agaricales</taxon>
        <taxon>Agaricineae</taxon>
        <taxon>Galeropsidaceae</taxon>
        <taxon>Panaeolus</taxon>
    </lineage>
</organism>
<accession>A0A409Y979</accession>
<dbReference type="PANTHER" id="PTHR36721:SF1">
    <property type="entry name" value="OS04G0446401 PROTEIN"/>
    <property type="match status" value="1"/>
</dbReference>
<feature type="compositionally biased region" description="Low complexity" evidence="1">
    <location>
        <begin position="813"/>
        <end position="823"/>
    </location>
</feature>
<feature type="compositionally biased region" description="Polar residues" evidence="1">
    <location>
        <begin position="671"/>
        <end position="691"/>
    </location>
</feature>
<dbReference type="AlphaFoldDB" id="A0A409Y979"/>
<proteinExistence type="predicted"/>
<keyword evidence="2" id="KW-0812">Transmembrane</keyword>
<evidence type="ECO:0000313" key="3">
    <source>
        <dbReference type="EMBL" id="PPQ99484.1"/>
    </source>
</evidence>
<feature type="transmembrane region" description="Helical" evidence="2">
    <location>
        <begin position="758"/>
        <end position="779"/>
    </location>
</feature>
<name>A0A409Y979_9AGAR</name>
<sequence>MRDFSPMLDFPNLQSIQITSNWRKVNYSTEDKMAPASCRFVKAVLSHYATQSANLTSISLKSYHLAVSTWADILSSTSITHLVLDSCPTALTLRRSVPENPLVPLPVNRSVKYLEHKEMPKIYYADLRCFKALKTLVYAPCQYAQDQSLLSPILPYYAASSNLNTLLMKGTYGQIRRAITELNPIIVFKCPRRLKFDIYLDSTVIEDLLTRFSTLFSNFRPSIHNTVNKLEALEIRLRVAFCSSPHNSDTPLGRRHSWYNLANILADESVFPKLKNIVIEVVGEPETDEIRKDVFEAMGGEHEFHGFLPTEMRRLSVRSLADMNFNISTPMKSPIAQDHTGMFSAWSVQPYQTAIQKPMSSPYFVRDDIIRRSGVGSQLSKHVKKGLMYSKEDVEFSEKYVMITHYRRLESGGIVPLARFHVPAPTSYTSDTITAIFNVVPGVFPDHGEYLNDDPTEDDEGLYRIHPKATPAILITHGAFLIMKQAAASLESHDLFRIYKSGAFDEVDYGPVNGATGDRYIFWPGLCSTRRSPDPDNIQRQWKRILSQKRKSDEEILYDAWKGEGNLWALVRPDRFPIEATRIEDITCDYTTIDPSASLILSLPLEIHLLICERLHPKDIQSLMGLSKPSVVVPPKTSQPRSPATTSTAVITLPMNTPSLTVFPSPPTLATPVSDSSPDTRGSDTLDSGTSTKLVPTAIHSVQLPSPSDNFSTFYSSDTYAPHATDDITNYTISTTSSYRDQPTSATSHQHHTKTGEIIGAVVGLIFAVALLVACIICFKRRRTSRIERVVVWKEIVENGHDEQQQVFNGDNKSASKSATTSTIHTPPVTHTRLGTSTEVSTPHANFSSTSSIIPSLNTTDVPTSTDSTPVPLLNPNTQPSTPATGNPSPTSFTSENTNPTFVPHSASFPAVLPPAIDTSINLSPPPLVTSPTSSFNAASNANSTSVGSTSSSLPVSAANTSTGNGAAIAGGIIGTLALTSLVLALLLYMRRRAKKEREGWTTNAYYEPSIVVPERNMSPIPTYQDAINNQHEGLPNADDHKSERYFSGYTEASSGYVEVPHYGYPQEKMGYAS</sequence>
<dbReference type="InParanoid" id="A0A409Y979"/>
<feature type="transmembrane region" description="Helical" evidence="2">
    <location>
        <begin position="967"/>
        <end position="990"/>
    </location>
</feature>
<dbReference type="Proteomes" id="UP000284842">
    <property type="component" value="Unassembled WGS sequence"/>
</dbReference>
<gene>
    <name evidence="3" type="ORF">CVT24_005275</name>
</gene>
<keyword evidence="2" id="KW-1133">Transmembrane helix</keyword>
<reference evidence="3 4" key="1">
    <citation type="journal article" date="2018" name="Evol. Lett.">
        <title>Horizontal gene cluster transfer increased hallucinogenic mushroom diversity.</title>
        <authorList>
            <person name="Reynolds H.T."/>
            <person name="Vijayakumar V."/>
            <person name="Gluck-Thaler E."/>
            <person name="Korotkin H.B."/>
            <person name="Matheny P.B."/>
            <person name="Slot J.C."/>
        </authorList>
    </citation>
    <scope>NUCLEOTIDE SEQUENCE [LARGE SCALE GENOMIC DNA]</scope>
    <source>
        <strain evidence="3 4">2629</strain>
    </source>
</reference>
<feature type="region of interest" description="Disordered" evidence="1">
    <location>
        <begin position="930"/>
        <end position="958"/>
    </location>
</feature>
<feature type="compositionally biased region" description="Polar residues" evidence="1">
    <location>
        <begin position="833"/>
        <end position="858"/>
    </location>
</feature>
<comment type="caution">
    <text evidence="3">The sequence shown here is derived from an EMBL/GenBank/DDBJ whole genome shotgun (WGS) entry which is preliminary data.</text>
</comment>
<feature type="compositionally biased region" description="Low complexity" evidence="1">
    <location>
        <begin position="859"/>
        <end position="872"/>
    </location>
</feature>
<keyword evidence="2" id="KW-0472">Membrane</keyword>
<evidence type="ECO:0000256" key="1">
    <source>
        <dbReference type="SAM" id="MobiDB-lite"/>
    </source>
</evidence>
<keyword evidence="4" id="KW-1185">Reference proteome</keyword>
<dbReference type="PANTHER" id="PTHR36721">
    <property type="entry name" value="PROLINE-RICH FAMILY PROTEIN"/>
    <property type="match status" value="1"/>
</dbReference>
<feature type="region of interest" description="Disordered" evidence="1">
    <location>
        <begin position="662"/>
        <end position="691"/>
    </location>
</feature>